<dbReference type="EMBL" id="NCVQ01000007">
    <property type="protein sequence ID" value="PWZ18666.1"/>
    <property type="molecule type" value="Genomic_DNA"/>
</dbReference>
<proteinExistence type="predicted"/>
<dbReference type="Proteomes" id="UP000251960">
    <property type="component" value="Chromosome 6"/>
</dbReference>
<organism evidence="1">
    <name type="scientific">Zea mays</name>
    <name type="common">Maize</name>
    <dbReference type="NCBI Taxonomy" id="4577"/>
    <lineage>
        <taxon>Eukaryota</taxon>
        <taxon>Viridiplantae</taxon>
        <taxon>Streptophyta</taxon>
        <taxon>Embryophyta</taxon>
        <taxon>Tracheophyta</taxon>
        <taxon>Spermatophyta</taxon>
        <taxon>Magnoliopsida</taxon>
        <taxon>Liliopsida</taxon>
        <taxon>Poales</taxon>
        <taxon>Poaceae</taxon>
        <taxon>PACMAD clade</taxon>
        <taxon>Panicoideae</taxon>
        <taxon>Andropogonodae</taxon>
        <taxon>Andropogoneae</taxon>
        <taxon>Tripsacinae</taxon>
        <taxon>Zea</taxon>
    </lineage>
</organism>
<protein>
    <submittedName>
        <fullName evidence="1">Uncharacterized protein</fullName>
    </submittedName>
</protein>
<gene>
    <name evidence="1" type="ORF">Zm00014a_020974</name>
</gene>
<accession>A0A3L6ECA6</accession>
<name>A0A3L6ECA6_MAIZE</name>
<evidence type="ECO:0000313" key="1">
    <source>
        <dbReference type="EMBL" id="PWZ18666.1"/>
    </source>
</evidence>
<reference evidence="1" key="1">
    <citation type="journal article" date="2018" name="Nat. Genet.">
        <title>Extensive intraspecific gene order and gene structural variations between Mo17 and other maize genomes.</title>
        <authorList>
            <person name="Sun S."/>
            <person name="Zhou Y."/>
            <person name="Chen J."/>
            <person name="Shi J."/>
            <person name="Zhao H."/>
            <person name="Zhao H."/>
            <person name="Song W."/>
            <person name="Zhang M."/>
            <person name="Cui Y."/>
            <person name="Dong X."/>
            <person name="Liu H."/>
            <person name="Ma X."/>
            <person name="Jiao Y."/>
            <person name="Wang B."/>
            <person name="Wei X."/>
            <person name="Stein J.C."/>
            <person name="Glaubitz J.C."/>
            <person name="Lu F."/>
            <person name="Yu G."/>
            <person name="Liang C."/>
            <person name="Fengler K."/>
            <person name="Li B."/>
            <person name="Rafalski A."/>
            <person name="Schnable P.S."/>
            <person name="Ware D.H."/>
            <person name="Buckler E.S."/>
            <person name="Lai J."/>
        </authorList>
    </citation>
    <scope>NUCLEOTIDE SEQUENCE [LARGE SCALE GENOMIC DNA]</scope>
    <source>
        <tissue evidence="1">Seedling</tissue>
    </source>
</reference>
<comment type="caution">
    <text evidence="1">The sequence shown here is derived from an EMBL/GenBank/DDBJ whole genome shotgun (WGS) entry which is preliminary data.</text>
</comment>
<sequence length="11" mass="1414">MRLYRQLPHLS</sequence>